<dbReference type="Proteomes" id="UP000682202">
    <property type="component" value="Chromosome"/>
</dbReference>
<accession>A0A975K0S1</accession>
<feature type="domain" description="FAD-dependent oxidoreductase 2 FAD-binding" evidence="3">
    <location>
        <begin position="4"/>
        <end position="538"/>
    </location>
</feature>
<dbReference type="NCBIfam" id="NF009472">
    <property type="entry name" value="PRK12834.1"/>
    <property type="match status" value="1"/>
</dbReference>
<keyword evidence="1" id="KW-0285">Flavoprotein</keyword>
<protein>
    <submittedName>
        <fullName evidence="4">FAD-binding dehydrogenase</fullName>
    </submittedName>
</protein>
<proteinExistence type="predicted"/>
<dbReference type="EMBL" id="CP046600">
    <property type="protein sequence ID" value="QUR68840.1"/>
    <property type="molecule type" value="Genomic_DNA"/>
</dbReference>
<dbReference type="Pfam" id="PF00890">
    <property type="entry name" value="FAD_binding_2"/>
    <property type="match status" value="1"/>
</dbReference>
<gene>
    <name evidence="4" type="ORF">F6B93_18720</name>
</gene>
<dbReference type="PIRSF" id="PIRSF036654">
    <property type="entry name" value="UCP036654"/>
    <property type="match status" value="1"/>
</dbReference>
<dbReference type="GO" id="GO:0033765">
    <property type="term" value="F:steroid dehydrogenase activity, acting on the CH-CH group of donors"/>
    <property type="evidence" value="ECO:0007669"/>
    <property type="project" value="UniProtKB-ARBA"/>
</dbReference>
<dbReference type="RefSeq" id="WP_211696423.1">
    <property type="nucleotide sequence ID" value="NZ_CP046600.1"/>
</dbReference>
<dbReference type="PANTHER" id="PTHR43260:SF1">
    <property type="entry name" value="KSDD-LIKE STEROID DEHYDROGENASE RV0785"/>
    <property type="match status" value="1"/>
</dbReference>
<dbReference type="Gene3D" id="3.90.700.10">
    <property type="entry name" value="Succinate dehydrogenase/fumarate reductase flavoprotein, catalytic domain"/>
    <property type="match status" value="1"/>
</dbReference>
<evidence type="ECO:0000256" key="1">
    <source>
        <dbReference type="ARBA" id="ARBA00022630"/>
    </source>
</evidence>
<keyword evidence="2" id="KW-0560">Oxidoreductase</keyword>
<sequence length="556" mass="60221">MDADVIVVGAGLAGLVATHELTRRGKKVAVIDQENEANLGGQAFWSFGGIFLVDSVEQRRMGIKDSLELAWNDWSGSAAFDRLDDEDVWSAKWARAYVEFATEGKRAYLTENGIKFLPTVGWGERGDLRADGHGNSVPRFHVAWGTGTGIVEPFANSALKSAENKLVTFYHRHRVDELVVTNGTATGVKGRVLAPDDAVRGAPSNRDEVGDFELSAQAVIITTGGIGGNHDIVRRYWPQRMGTPPASMITGVPEYVDGRMLDIAADSGLRLVNRDRMWHYTEGVINWDPIWPGHAIRIIPGPSSMWFDALGRRLPAPYFPGYDTLGTLRYLRTTADIAKYDHSWFILTQKIIEKEFALSGSEQNPDITSKSLLALVQERFLNRNAPAPVEAFKTRGVDFVVADNLEELVGLMNGLTDEALLDPAAIRAQIESRDLQVDNPFCKDVQVQGIRNARASLSDRLGRVAAPHRILDPDAGPLIGVRLHILTRKTLGGIQTDLDSRALGADGQPIGGLYAAGEVAGFGGGGVHGYNALEGTFLGGCIFSGRAAGRAAADAV</sequence>
<dbReference type="Gene3D" id="3.50.50.60">
    <property type="entry name" value="FAD/NAD(P)-binding domain"/>
    <property type="match status" value="1"/>
</dbReference>
<dbReference type="InterPro" id="IPR027477">
    <property type="entry name" value="Succ_DH/fumarate_Rdtase_cat_sf"/>
</dbReference>
<name>A0A975K0S1_9MYCO</name>
<reference evidence="4" key="1">
    <citation type="submission" date="2019-12" db="EMBL/GenBank/DDBJ databases">
        <title>Mycobacterium spongiae sp. nov.</title>
        <authorList>
            <person name="Stinear T."/>
        </authorList>
    </citation>
    <scope>NUCLEOTIDE SEQUENCE</scope>
    <source>
        <strain evidence="4">FSD4b-SM</strain>
    </source>
</reference>
<dbReference type="InterPro" id="IPR036188">
    <property type="entry name" value="FAD/NAD-bd_sf"/>
</dbReference>
<dbReference type="SUPFAM" id="SSF51905">
    <property type="entry name" value="FAD/NAD(P)-binding domain"/>
    <property type="match status" value="1"/>
</dbReference>
<evidence type="ECO:0000259" key="3">
    <source>
        <dbReference type="Pfam" id="PF00890"/>
    </source>
</evidence>
<evidence type="ECO:0000313" key="4">
    <source>
        <dbReference type="EMBL" id="QUR68840.1"/>
    </source>
</evidence>
<dbReference type="PANTHER" id="PTHR43260">
    <property type="entry name" value="3-KETOSTEROID-DELTA-1-DEHYDROGENASE"/>
    <property type="match status" value="1"/>
</dbReference>
<evidence type="ECO:0000313" key="5">
    <source>
        <dbReference type="Proteomes" id="UP000682202"/>
    </source>
</evidence>
<dbReference type="InterPro" id="IPR014614">
    <property type="entry name" value="KsdD_DH"/>
</dbReference>
<keyword evidence="5" id="KW-1185">Reference proteome</keyword>
<organism evidence="4 5">
    <name type="scientific">Mycobacterium spongiae</name>
    <dbReference type="NCBI Taxonomy" id="886343"/>
    <lineage>
        <taxon>Bacteria</taxon>
        <taxon>Bacillati</taxon>
        <taxon>Actinomycetota</taxon>
        <taxon>Actinomycetes</taxon>
        <taxon>Mycobacteriales</taxon>
        <taxon>Mycobacteriaceae</taxon>
        <taxon>Mycobacterium</taxon>
    </lineage>
</organism>
<dbReference type="InterPro" id="IPR003953">
    <property type="entry name" value="FAD-dep_OxRdtase_2_FAD-bd"/>
</dbReference>
<dbReference type="AlphaFoldDB" id="A0A975K0S1"/>
<evidence type="ECO:0000256" key="2">
    <source>
        <dbReference type="ARBA" id="ARBA00023002"/>
    </source>
</evidence>
<dbReference type="KEGG" id="mspg:F6B93_18720"/>